<dbReference type="RefSeq" id="XP_060292697.1">
    <property type="nucleotide sequence ID" value="XM_060434832.1"/>
</dbReference>
<dbReference type="GeneID" id="85318102"/>
<comment type="caution">
    <text evidence="2">The sequence shown here is derived from an EMBL/GenBank/DDBJ whole genome shotgun (WGS) entry which is preliminary data.</text>
</comment>
<dbReference type="InterPro" id="IPR010730">
    <property type="entry name" value="HET"/>
</dbReference>
<dbReference type="EMBL" id="JAUIRO010000006">
    <property type="protein sequence ID" value="KAK0709393.1"/>
    <property type="molecule type" value="Genomic_DNA"/>
</dbReference>
<dbReference type="AlphaFoldDB" id="A0AA40A590"/>
<feature type="domain" description="Heterokaryon incompatibility" evidence="1">
    <location>
        <begin position="194"/>
        <end position="333"/>
    </location>
</feature>
<evidence type="ECO:0000259" key="1">
    <source>
        <dbReference type="Pfam" id="PF06985"/>
    </source>
</evidence>
<proteinExistence type="predicted"/>
<reference evidence="2" key="1">
    <citation type="submission" date="2023-06" db="EMBL/GenBank/DDBJ databases">
        <title>Genome-scale phylogeny and comparative genomics of the fungal order Sordariales.</title>
        <authorList>
            <consortium name="Lawrence Berkeley National Laboratory"/>
            <person name="Hensen N."/>
            <person name="Bonometti L."/>
            <person name="Westerberg I."/>
            <person name="Brannstrom I.O."/>
            <person name="Guillou S."/>
            <person name="Cros-Aarteil S."/>
            <person name="Calhoun S."/>
            <person name="Haridas S."/>
            <person name="Kuo A."/>
            <person name="Mondo S."/>
            <person name="Pangilinan J."/>
            <person name="Riley R."/>
            <person name="LaButti K."/>
            <person name="Andreopoulos B."/>
            <person name="Lipzen A."/>
            <person name="Chen C."/>
            <person name="Yanf M."/>
            <person name="Daum C."/>
            <person name="Ng V."/>
            <person name="Clum A."/>
            <person name="Steindorff A."/>
            <person name="Ohm R."/>
            <person name="Martin F."/>
            <person name="Silar P."/>
            <person name="Natvig D."/>
            <person name="Lalanne C."/>
            <person name="Gautier V."/>
            <person name="Ament-velasquez S.L."/>
            <person name="Kruys A."/>
            <person name="Hutchinson M.I."/>
            <person name="Powell A.J."/>
            <person name="Barry K."/>
            <person name="Miller A.N."/>
            <person name="Grigoriev I.V."/>
            <person name="Debuchy R."/>
            <person name="Gladieux P."/>
            <person name="Thoren M.H."/>
            <person name="Johannesson H."/>
        </authorList>
    </citation>
    <scope>NUCLEOTIDE SEQUENCE</scope>
    <source>
        <strain evidence="2">SMH2392-1A</strain>
    </source>
</reference>
<protein>
    <submittedName>
        <fullName evidence="2">Heterokaryon incompatibility protein-domain-containing protein</fullName>
    </submittedName>
</protein>
<evidence type="ECO:0000313" key="3">
    <source>
        <dbReference type="Proteomes" id="UP001172101"/>
    </source>
</evidence>
<sequence>MPDSEPLCASLCADSHRSRPAPKAWPGWASLERVKLKKCPSCAVLAEIVRVYSPRFEHGNGIVRGISLRSRSDTGTELPHGALAVLFEIYLKIGLSGHCVVITAIKGKENPWGLRVPSDSAGLDSMCFGGSTWSPQALALASTWVRDCLAGHQACTKAGATNDPLLPSRVISIGGGDPGAVTLCEPVDNTRARYMCLSYCWGGADFIQTTTANIQSHLLDGISLERLPAVFRDFIQVARAFQVMYVWIDSLCIIQDSTEDWQREAGRMAAVYQNSFLTVAAARAVNPHVRLFARREVSVVDCVQCHSVDHLLSREPSHSASFPLSSRGWAYQEQILSPRVLSFGPDEIFWHCQTTHNCECGQYRGIPQTFRDKTRASWGGRDGMDHLMMWHQAVEQYTKLSLTNWTDRLPAISGIADYHMAESRMGGATYLAGLWSDSLLYDLLWRQAPLGPRAPMTGTPRPWTAPSWSWASRDRPVLYDMPYLTAEHKVQTFCEVIAAECVLAGESKTGQIRSGYLKLRCPMMEVRRKKTVRGDSDRPTLEVAVKDVEGKGNKYATFGSPTFFDELGDNRSLPSSDLYLMRVVLCGTKNHLLILEKAGRPGSDAHTFTRIGLAWYTERPEMSLNWPDKLTEITMI</sequence>
<accession>A0AA40A590</accession>
<dbReference type="Proteomes" id="UP001172101">
    <property type="component" value="Unassembled WGS sequence"/>
</dbReference>
<dbReference type="PANTHER" id="PTHR33112:SF13">
    <property type="entry name" value="HETEROKARYON INCOMPATIBILITY DOMAIN-CONTAINING PROTEIN"/>
    <property type="match status" value="1"/>
</dbReference>
<keyword evidence="3" id="KW-1185">Reference proteome</keyword>
<organism evidence="2 3">
    <name type="scientific">Lasiosphaeria miniovina</name>
    <dbReference type="NCBI Taxonomy" id="1954250"/>
    <lineage>
        <taxon>Eukaryota</taxon>
        <taxon>Fungi</taxon>
        <taxon>Dikarya</taxon>
        <taxon>Ascomycota</taxon>
        <taxon>Pezizomycotina</taxon>
        <taxon>Sordariomycetes</taxon>
        <taxon>Sordariomycetidae</taxon>
        <taxon>Sordariales</taxon>
        <taxon>Lasiosphaeriaceae</taxon>
        <taxon>Lasiosphaeria</taxon>
    </lineage>
</organism>
<evidence type="ECO:0000313" key="2">
    <source>
        <dbReference type="EMBL" id="KAK0709393.1"/>
    </source>
</evidence>
<dbReference type="Pfam" id="PF06985">
    <property type="entry name" value="HET"/>
    <property type="match status" value="1"/>
</dbReference>
<name>A0AA40A590_9PEZI</name>
<gene>
    <name evidence="2" type="ORF">B0T26DRAFT_403963</name>
</gene>
<dbReference type="PANTHER" id="PTHR33112">
    <property type="entry name" value="DOMAIN PROTEIN, PUTATIVE-RELATED"/>
    <property type="match status" value="1"/>
</dbReference>